<dbReference type="InterPro" id="IPR009057">
    <property type="entry name" value="Homeodomain-like_sf"/>
</dbReference>
<proteinExistence type="predicted"/>
<evidence type="ECO:0000313" key="5">
    <source>
        <dbReference type="Proteomes" id="UP001429745"/>
    </source>
</evidence>
<evidence type="ECO:0000313" key="4">
    <source>
        <dbReference type="EMBL" id="NLP85278.1"/>
    </source>
</evidence>
<evidence type="ECO:0000256" key="1">
    <source>
        <dbReference type="ARBA" id="ARBA00023125"/>
    </source>
</evidence>
<organism evidence="4 5">
    <name type="scientific">Microbacterium salsuginis</name>
    <dbReference type="NCBI Taxonomy" id="2722803"/>
    <lineage>
        <taxon>Bacteria</taxon>
        <taxon>Bacillati</taxon>
        <taxon>Actinomycetota</taxon>
        <taxon>Actinomycetes</taxon>
        <taxon>Micrococcales</taxon>
        <taxon>Microbacteriaceae</taxon>
        <taxon>Microbacterium</taxon>
    </lineage>
</organism>
<gene>
    <name evidence="4" type="ORF">HF576_15630</name>
</gene>
<name>A0ABX1KG82_9MICO</name>
<dbReference type="PROSITE" id="PS50977">
    <property type="entry name" value="HTH_TETR_2"/>
    <property type="match status" value="1"/>
</dbReference>
<dbReference type="RefSeq" id="WP_168913698.1">
    <property type="nucleotide sequence ID" value="NZ_JABACI010000004.1"/>
</dbReference>
<keyword evidence="5" id="KW-1185">Reference proteome</keyword>
<dbReference type="Gene3D" id="1.10.357.10">
    <property type="entry name" value="Tetracycline Repressor, domain 2"/>
    <property type="match status" value="1"/>
</dbReference>
<reference evidence="4 5" key="1">
    <citation type="submission" date="2020-04" db="EMBL/GenBank/DDBJ databases">
        <title>CFH 90308 Microbacterium sp.</title>
        <authorList>
            <person name="Nie G."/>
            <person name="Ming H."/>
            <person name="Xia T."/>
        </authorList>
    </citation>
    <scope>NUCLEOTIDE SEQUENCE [LARGE SCALE GENOMIC DNA]</scope>
    <source>
        <strain evidence="4 5">CFH 90308</strain>
    </source>
</reference>
<dbReference type="PRINTS" id="PR00455">
    <property type="entry name" value="HTHTETR"/>
</dbReference>
<dbReference type="EMBL" id="JABACI010000004">
    <property type="protein sequence ID" value="NLP85278.1"/>
    <property type="molecule type" value="Genomic_DNA"/>
</dbReference>
<dbReference type="Proteomes" id="UP001429745">
    <property type="component" value="Unassembled WGS sequence"/>
</dbReference>
<accession>A0ABX1KG82</accession>
<dbReference type="PANTHER" id="PTHR30055">
    <property type="entry name" value="HTH-TYPE TRANSCRIPTIONAL REGULATOR RUTR"/>
    <property type="match status" value="1"/>
</dbReference>
<evidence type="ECO:0000256" key="2">
    <source>
        <dbReference type="PROSITE-ProRule" id="PRU00335"/>
    </source>
</evidence>
<comment type="caution">
    <text evidence="4">The sequence shown here is derived from an EMBL/GenBank/DDBJ whole genome shotgun (WGS) entry which is preliminary data.</text>
</comment>
<dbReference type="SUPFAM" id="SSF46689">
    <property type="entry name" value="Homeodomain-like"/>
    <property type="match status" value="1"/>
</dbReference>
<keyword evidence="1 2" id="KW-0238">DNA-binding</keyword>
<protein>
    <submittedName>
        <fullName evidence="4">TetR/AcrR family transcriptional regulator</fullName>
    </submittedName>
</protein>
<evidence type="ECO:0000259" key="3">
    <source>
        <dbReference type="PROSITE" id="PS50977"/>
    </source>
</evidence>
<sequence length="188" mass="20155">MGNREALLAGAKRCLYERGYTRPTSREIADAAGVSMGAISYHFGSREALLNEALIEAMLEWGAEVDAAVAAVSQEGPAGGHFETVWSRIVDSMVAHPGLWAATLEAFSRTDHPAEVRTQLSAALARARVGLARLLHPTGLSEDEEWKLGSIYQALLSGLALQWLLDADRSLSGPDLADALRVMAARIS</sequence>
<dbReference type="Pfam" id="PF00440">
    <property type="entry name" value="TetR_N"/>
    <property type="match status" value="1"/>
</dbReference>
<feature type="domain" description="HTH tetR-type" evidence="3">
    <location>
        <begin position="1"/>
        <end position="61"/>
    </location>
</feature>
<dbReference type="InterPro" id="IPR050109">
    <property type="entry name" value="HTH-type_TetR-like_transc_reg"/>
</dbReference>
<feature type="DNA-binding region" description="H-T-H motif" evidence="2">
    <location>
        <begin position="24"/>
        <end position="43"/>
    </location>
</feature>
<dbReference type="PANTHER" id="PTHR30055:SF219">
    <property type="entry name" value="TRANSCRIPTIONAL REGULATORY PROTEIN"/>
    <property type="match status" value="1"/>
</dbReference>
<dbReference type="InterPro" id="IPR001647">
    <property type="entry name" value="HTH_TetR"/>
</dbReference>